<dbReference type="GO" id="GO:0008191">
    <property type="term" value="F:metalloendopeptidase inhibitor activity"/>
    <property type="evidence" value="ECO:0007669"/>
    <property type="project" value="UniProtKB-UniRule"/>
</dbReference>
<feature type="signal peptide" evidence="6">
    <location>
        <begin position="1"/>
        <end position="37"/>
    </location>
</feature>
<dbReference type="Gene3D" id="3.10.450.10">
    <property type="match status" value="2"/>
</dbReference>
<dbReference type="SUPFAM" id="SSF54403">
    <property type="entry name" value="Cystatin/monellin"/>
    <property type="match status" value="1"/>
</dbReference>
<dbReference type="InterPro" id="IPR009684">
    <property type="entry name" value="Latexin"/>
</dbReference>
<evidence type="ECO:0000313" key="9">
    <source>
        <dbReference type="Proteomes" id="UP000034805"/>
    </source>
</evidence>
<dbReference type="STRING" id="113540.ENSSFOP00015039719"/>
<keyword evidence="2 4" id="KW-0646">Protease inhibitor</keyword>
<evidence type="ECO:0000256" key="1">
    <source>
        <dbReference type="ARBA" id="ARBA00010083"/>
    </source>
</evidence>
<evidence type="ECO:0000256" key="4">
    <source>
        <dbReference type="PROSITE-ProRule" id="PRU01377"/>
    </source>
</evidence>
<feature type="non-terminal residue" evidence="8">
    <location>
        <position position="1"/>
    </location>
</feature>
<keyword evidence="6" id="KW-0732">Signal</keyword>
<organism evidence="8 9">
    <name type="scientific">Scleropages formosus</name>
    <name type="common">Asian bonytongue</name>
    <name type="synonym">Osteoglossum formosum</name>
    <dbReference type="NCBI Taxonomy" id="113540"/>
    <lineage>
        <taxon>Eukaryota</taxon>
        <taxon>Metazoa</taxon>
        <taxon>Chordata</taxon>
        <taxon>Craniata</taxon>
        <taxon>Vertebrata</taxon>
        <taxon>Euteleostomi</taxon>
        <taxon>Actinopterygii</taxon>
        <taxon>Neopterygii</taxon>
        <taxon>Teleostei</taxon>
        <taxon>Osteoglossocephala</taxon>
        <taxon>Osteoglossomorpha</taxon>
        <taxon>Osteoglossiformes</taxon>
        <taxon>Osteoglossidae</taxon>
        <taxon>Scleropages</taxon>
    </lineage>
</organism>
<feature type="non-terminal residue" evidence="8">
    <location>
        <position position="282"/>
    </location>
</feature>
<comment type="caution">
    <text evidence="8">The sequence shown here is derived from an EMBL/GenBank/DDBJ whole genome shotgun (WGS) entry which is preliminary data.</text>
</comment>
<comment type="similarity">
    <text evidence="1 4">Belongs to the protease inhibitor I47 (latexin) family.</text>
</comment>
<sequence>KLQEWEQSITWSSQQRKVSVIWLLISLAVSLPPPVQQQSVGLCTADVLFPEAGGDQTAPQVQCSCEGPLAINASAQEEAFYRRLRGSNSPVTGNSIPGMCATRSHSFGFIAPDMKPLWILAGVASSFVMLKESNENTLYNLAQVANVTQLESEDKQLKFQYHVLLHEMVSQEIIHWKLLVTWAPAGGVSVLHPERQPHCHDCVLPPATAPKERSDPECSSPMPEMMVSLLSVSKWTLKPHHGEVGVGAGGKGVPTGTVNPKQGTDIASKHLFHILPRREREE</sequence>
<reference evidence="8 9" key="1">
    <citation type="submission" date="2015-08" db="EMBL/GenBank/DDBJ databases">
        <title>The genome of the Asian arowana (Scleropages formosus).</title>
        <authorList>
            <person name="Tan M.H."/>
            <person name="Gan H.M."/>
            <person name="Croft L.J."/>
            <person name="Austin C.M."/>
        </authorList>
    </citation>
    <scope>NUCLEOTIDE SEQUENCE [LARGE SCALE GENOMIC DNA]</scope>
    <source>
        <strain evidence="8">Aro1</strain>
    </source>
</reference>
<dbReference type="Proteomes" id="UP000034805">
    <property type="component" value="Unassembled WGS sequence"/>
</dbReference>
<evidence type="ECO:0000313" key="8">
    <source>
        <dbReference type="EMBL" id="KPP60840.1"/>
    </source>
</evidence>
<proteinExistence type="inferred from homology"/>
<gene>
    <name evidence="8" type="ORF">Z043_121124</name>
</gene>
<dbReference type="InterPro" id="IPR046350">
    <property type="entry name" value="Cystatin_sf"/>
</dbReference>
<dbReference type="PANTHER" id="PTHR28591">
    <property type="entry name" value="LATEXIN"/>
    <property type="match status" value="1"/>
</dbReference>
<evidence type="ECO:0000256" key="5">
    <source>
        <dbReference type="SAM" id="MobiDB-lite"/>
    </source>
</evidence>
<evidence type="ECO:0000256" key="3">
    <source>
        <dbReference type="ARBA" id="ARBA00022737"/>
    </source>
</evidence>
<dbReference type="PROSITE" id="PS52033">
    <property type="entry name" value="CYSTATIN_LXN"/>
    <property type="match status" value="1"/>
</dbReference>
<dbReference type="Pfam" id="PF06907">
    <property type="entry name" value="LXN"/>
    <property type="match status" value="1"/>
</dbReference>
<evidence type="ECO:0000259" key="7">
    <source>
        <dbReference type="PROSITE" id="PS52033"/>
    </source>
</evidence>
<dbReference type="PANTHER" id="PTHR28591:SF1">
    <property type="entry name" value="LATEXIN"/>
    <property type="match status" value="1"/>
</dbReference>
<dbReference type="InterPro" id="IPR049897">
    <property type="entry name" value="CYSTATIN_LXN"/>
</dbReference>
<feature type="region of interest" description="Disordered" evidence="5">
    <location>
        <begin position="246"/>
        <end position="266"/>
    </location>
</feature>
<feature type="chain" id="PRO_5006144525" description="Cystatin LXN-type domain-containing protein" evidence="6">
    <location>
        <begin position="38"/>
        <end position="282"/>
    </location>
</feature>
<dbReference type="EMBL" id="JARO02010256">
    <property type="protein sequence ID" value="KPP60840.1"/>
    <property type="molecule type" value="Genomic_DNA"/>
</dbReference>
<dbReference type="AlphaFoldDB" id="A0A0P7WI78"/>
<name>A0A0P7WI78_SCLFO</name>
<evidence type="ECO:0000256" key="2">
    <source>
        <dbReference type="ARBA" id="ARBA00022690"/>
    </source>
</evidence>
<keyword evidence="3" id="KW-0677">Repeat</keyword>
<feature type="domain" description="Cystatin LXN-type" evidence="7">
    <location>
        <begin position="99"/>
        <end position="208"/>
    </location>
</feature>
<accession>A0A0P7WI78</accession>
<protein>
    <recommendedName>
        <fullName evidence="7">Cystatin LXN-type domain-containing protein</fullName>
    </recommendedName>
</protein>
<dbReference type="GO" id="GO:0005615">
    <property type="term" value="C:extracellular space"/>
    <property type="evidence" value="ECO:0007669"/>
    <property type="project" value="TreeGrafter"/>
</dbReference>
<evidence type="ECO:0000256" key="6">
    <source>
        <dbReference type="SAM" id="SignalP"/>
    </source>
</evidence>